<feature type="domain" description="AAA+ ATPase" evidence="1">
    <location>
        <begin position="613"/>
        <end position="915"/>
    </location>
</feature>
<evidence type="ECO:0000313" key="2">
    <source>
        <dbReference type="EMBL" id="ARN76948.1"/>
    </source>
</evidence>
<dbReference type="SUPFAM" id="SSF88697">
    <property type="entry name" value="PUA domain-like"/>
    <property type="match status" value="1"/>
</dbReference>
<protein>
    <recommendedName>
        <fullName evidence="1">AAA+ ATPase domain-containing protein</fullName>
    </recommendedName>
</protein>
<proteinExistence type="predicted"/>
<dbReference type="InterPro" id="IPR011704">
    <property type="entry name" value="ATPase_dyneun-rel_AAA"/>
</dbReference>
<dbReference type="PANTHER" id="PTHR37291">
    <property type="entry name" value="5-METHYLCYTOSINE-SPECIFIC RESTRICTION ENZYME B"/>
    <property type="match status" value="1"/>
</dbReference>
<dbReference type="AlphaFoldDB" id="A0A1W6MH76"/>
<dbReference type="RefSeq" id="WP_085765749.1">
    <property type="nucleotide sequence ID" value="NZ_CP019344.1"/>
</dbReference>
<dbReference type="InterPro" id="IPR027417">
    <property type="entry name" value="P-loop_NTPase"/>
</dbReference>
<dbReference type="GO" id="GO:0005524">
    <property type="term" value="F:ATP binding"/>
    <property type="evidence" value="ECO:0007669"/>
    <property type="project" value="InterPro"/>
</dbReference>
<dbReference type="InterPro" id="IPR052934">
    <property type="entry name" value="Methyl-DNA_Rec/Restrict_Enz"/>
</dbReference>
<keyword evidence="3" id="KW-1185">Reference proteome</keyword>
<dbReference type="Gene3D" id="3.40.50.300">
    <property type="entry name" value="P-loop containing nucleotide triphosphate hydrolases"/>
    <property type="match status" value="1"/>
</dbReference>
<dbReference type="Pfam" id="PF26345">
    <property type="entry name" value="ScoMcrA_N"/>
    <property type="match status" value="1"/>
</dbReference>
<dbReference type="STRING" id="331648.BST97_02440"/>
<dbReference type="PANTHER" id="PTHR37291:SF1">
    <property type="entry name" value="TYPE IV METHYL-DIRECTED RESTRICTION ENZYME ECOKMCRB SUBUNIT"/>
    <property type="match status" value="1"/>
</dbReference>
<reference evidence="2 3" key="1">
    <citation type="submission" date="2016-11" db="EMBL/GenBank/DDBJ databases">
        <title>Trade-off between light-utilization and light-protection in marine flavobacteria.</title>
        <authorList>
            <person name="Kumagai Y."/>
        </authorList>
    </citation>
    <scope>NUCLEOTIDE SEQUENCE [LARGE SCALE GENOMIC DNA]</scope>
    <source>
        <strain evidence="2 3">JCM 13191</strain>
    </source>
</reference>
<sequence length="1048" mass="121881">MSFQPEKITKEHVLKAFEEIDSGKIGIRPSTKYDILYEGQTYPPKDVMRLAHEYATGDYLWHPGGGEPTNKYLRNLGFDVLNKDEIFDPYNWTETHRELAEYLRDKREQTPLLLNVLEKAGVNVGTDQKEQGEKSPIEKIDPFTFFCYIYKYGEKKRLEVLQNIADQLDLTHPEGERGIPSANAQKVWMFPYAYARTGNEFDILWELFDRVLNDKVDDQIFQKALAIKNVGKTKLTEVLFYVRPDRYFPINGPSKPYLKEVLGIDHQFETFEDYQKINEAINDKSKKSYPELSYEAWQFSSQMESLLGDDAEILLQTLKKYKQENVVDYFTLLDQFIDEVAIDARDNCFTFNVREGKIRLIAGQMVIWDLNHLKENKGFAIIANNEWGHVTYRYKNESFVMVTVSDVDQIDNSQLDSAVYIAKSIQSKSEKSGYRNKMNSAFAKAAFDKEYRQYIYDQLDDQPKVDYWIFKIDPDEFDIAASLSGGHFRSWGVLAHENKINVGDKAIIWKKGKDAGCYALAEIITDIENSEQKEFENYYYKTEQNAENSDRVGLKVTHYFNDNPILKDDIKNHRVFKTLNLDSEEEILKSSQVQFEFFENFKVPLSENHKMNIPLNQILYGPPGTGKTYATSRLALEIIKGKEYVKNLSRDQILREYGSLLIRDWESTTGQITFCTFHQSFSYEDFVEGIKPRVVEEKDVIYEEQDGVFKLLCERARTSSDSDSSDLQKVLNEFKKNIIENGPKTLKTDRGLKFDVDYSGHTTFGIRPHESSAENPKYPASIKNIRLLYEGAPLTSIYNPSYVKGILNHLFEEYHLIEYEKIKKEGKPHVLIIDEINRGNVSSIFGELITLIETDKREQNKEELSTILPYSKKEFKVPKNVYIIGTMNTADRSIEALDSALRRRFEFEEMMPDYELIDEVLDSNEFENFKLSEILQTINKRIAVLLDRDHQIGHSYFLKLKDSENLEEGLRTIFAKKIIPLLQEYFFNDYVKIAMVLGEGFLEKKETEKNLFAQSAESYAGDYDEVIRYEIKQPVKIDIKEAIELLMN</sequence>
<dbReference type="SUPFAM" id="SSF52540">
    <property type="entry name" value="P-loop containing nucleoside triphosphate hydrolases"/>
    <property type="match status" value="1"/>
</dbReference>
<evidence type="ECO:0000259" key="1">
    <source>
        <dbReference type="SMART" id="SM00382"/>
    </source>
</evidence>
<dbReference type="InterPro" id="IPR015947">
    <property type="entry name" value="PUA-like_sf"/>
</dbReference>
<dbReference type="InterPro" id="IPR003593">
    <property type="entry name" value="AAA+_ATPase"/>
</dbReference>
<gene>
    <name evidence="2" type="ORF">BST97_02440</name>
</gene>
<dbReference type="OrthoDB" id="9781481at2"/>
<evidence type="ECO:0000313" key="3">
    <source>
        <dbReference type="Proteomes" id="UP000193431"/>
    </source>
</evidence>
<accession>A0A1W6MH76</accession>
<dbReference type="GO" id="GO:0016887">
    <property type="term" value="F:ATP hydrolysis activity"/>
    <property type="evidence" value="ECO:0007669"/>
    <property type="project" value="InterPro"/>
</dbReference>
<organism evidence="2 3">
    <name type="scientific">Nonlabens spongiae</name>
    <dbReference type="NCBI Taxonomy" id="331648"/>
    <lineage>
        <taxon>Bacteria</taxon>
        <taxon>Pseudomonadati</taxon>
        <taxon>Bacteroidota</taxon>
        <taxon>Flavobacteriia</taxon>
        <taxon>Flavobacteriales</taxon>
        <taxon>Flavobacteriaceae</taxon>
        <taxon>Nonlabens</taxon>
    </lineage>
</organism>
<dbReference type="Pfam" id="PF07728">
    <property type="entry name" value="AAA_5"/>
    <property type="match status" value="1"/>
</dbReference>
<dbReference type="InterPro" id="IPR002740">
    <property type="entry name" value="EVE_domain"/>
</dbReference>
<name>A0A1W6MH76_9FLAO</name>
<dbReference type="REBASE" id="200945">
    <property type="entry name" value="Nsp13191McrBCP"/>
</dbReference>
<dbReference type="EMBL" id="CP019344">
    <property type="protein sequence ID" value="ARN76948.1"/>
    <property type="molecule type" value="Genomic_DNA"/>
</dbReference>
<dbReference type="InterPro" id="IPR058807">
    <property type="entry name" value="ScoMcrA_N"/>
</dbReference>
<dbReference type="Proteomes" id="UP000193431">
    <property type="component" value="Chromosome"/>
</dbReference>
<dbReference type="Gene3D" id="3.10.590.10">
    <property type="entry name" value="ph1033 like domains"/>
    <property type="match status" value="1"/>
</dbReference>
<dbReference type="SMART" id="SM00382">
    <property type="entry name" value="AAA"/>
    <property type="match status" value="1"/>
</dbReference>
<dbReference type="Pfam" id="PF01878">
    <property type="entry name" value="EVE"/>
    <property type="match status" value="1"/>
</dbReference>